<name>A0A5B7GBJ8_PORTR</name>
<protein>
    <submittedName>
        <fullName evidence="2">Uncharacterized protein</fullName>
    </submittedName>
</protein>
<gene>
    <name evidence="2" type="ORF">E2C01_050245</name>
</gene>
<accession>A0A5B7GBJ8</accession>
<dbReference type="AlphaFoldDB" id="A0A5B7GBJ8"/>
<keyword evidence="3" id="KW-1185">Reference proteome</keyword>
<reference evidence="2 3" key="1">
    <citation type="submission" date="2019-05" db="EMBL/GenBank/DDBJ databases">
        <title>Another draft genome of Portunus trituberculatus and its Hox gene families provides insights of decapod evolution.</title>
        <authorList>
            <person name="Jeong J.-H."/>
            <person name="Song I."/>
            <person name="Kim S."/>
            <person name="Choi T."/>
            <person name="Kim D."/>
            <person name="Ryu S."/>
            <person name="Kim W."/>
        </authorList>
    </citation>
    <scope>NUCLEOTIDE SEQUENCE [LARGE SCALE GENOMIC DNA]</scope>
    <source>
        <tissue evidence="2">Muscle</tissue>
    </source>
</reference>
<feature type="compositionally biased region" description="Gly residues" evidence="1">
    <location>
        <begin position="59"/>
        <end position="68"/>
    </location>
</feature>
<dbReference type="EMBL" id="VSRR010013835">
    <property type="protein sequence ID" value="MPC56292.1"/>
    <property type="molecule type" value="Genomic_DNA"/>
</dbReference>
<evidence type="ECO:0000256" key="1">
    <source>
        <dbReference type="SAM" id="MobiDB-lite"/>
    </source>
</evidence>
<dbReference type="Proteomes" id="UP000324222">
    <property type="component" value="Unassembled WGS sequence"/>
</dbReference>
<feature type="region of interest" description="Disordered" evidence="1">
    <location>
        <begin position="54"/>
        <end position="73"/>
    </location>
</feature>
<sequence>MRARQAVAGSGRLRPQEGLVDKSFFVSLREACNSQLTFGGVSWWRVGRRQQWQQQVEQRGGGGGGGSSGPPCQVKGCGGGVIAPSSVPLTALTLPRSRSLSGRLLMRSLAHSLTRFSLACSATHALT</sequence>
<proteinExistence type="predicted"/>
<evidence type="ECO:0000313" key="3">
    <source>
        <dbReference type="Proteomes" id="UP000324222"/>
    </source>
</evidence>
<organism evidence="2 3">
    <name type="scientific">Portunus trituberculatus</name>
    <name type="common">Swimming crab</name>
    <name type="synonym">Neptunus trituberculatus</name>
    <dbReference type="NCBI Taxonomy" id="210409"/>
    <lineage>
        <taxon>Eukaryota</taxon>
        <taxon>Metazoa</taxon>
        <taxon>Ecdysozoa</taxon>
        <taxon>Arthropoda</taxon>
        <taxon>Crustacea</taxon>
        <taxon>Multicrustacea</taxon>
        <taxon>Malacostraca</taxon>
        <taxon>Eumalacostraca</taxon>
        <taxon>Eucarida</taxon>
        <taxon>Decapoda</taxon>
        <taxon>Pleocyemata</taxon>
        <taxon>Brachyura</taxon>
        <taxon>Eubrachyura</taxon>
        <taxon>Portunoidea</taxon>
        <taxon>Portunidae</taxon>
        <taxon>Portuninae</taxon>
        <taxon>Portunus</taxon>
    </lineage>
</organism>
<evidence type="ECO:0000313" key="2">
    <source>
        <dbReference type="EMBL" id="MPC56292.1"/>
    </source>
</evidence>
<comment type="caution">
    <text evidence="2">The sequence shown here is derived from an EMBL/GenBank/DDBJ whole genome shotgun (WGS) entry which is preliminary data.</text>
</comment>